<sequence length="19" mass="2038">CPTANFLILWTTRGASSSL</sequence>
<feature type="non-terminal residue" evidence="1">
    <location>
        <position position="19"/>
    </location>
</feature>
<dbReference type="EMBL" id="CADCWP010000119">
    <property type="protein sequence ID" value="CAA9570633.1"/>
    <property type="molecule type" value="Genomic_DNA"/>
</dbReference>
<proteinExistence type="predicted"/>
<organism evidence="1">
    <name type="scientific">uncultured Truepera sp</name>
    <dbReference type="NCBI Taxonomy" id="543023"/>
    <lineage>
        <taxon>Bacteria</taxon>
        <taxon>Thermotogati</taxon>
        <taxon>Deinococcota</taxon>
        <taxon>Deinococci</taxon>
        <taxon>Trueperales</taxon>
        <taxon>Trueperaceae</taxon>
        <taxon>Truepera</taxon>
        <taxon>environmental samples</taxon>
    </lineage>
</organism>
<accession>A0A6J4VCY8</accession>
<evidence type="ECO:0000313" key="1">
    <source>
        <dbReference type="EMBL" id="CAA9570633.1"/>
    </source>
</evidence>
<name>A0A6J4VCY8_9DEIN</name>
<protein>
    <submittedName>
        <fullName evidence="1">Uncharacterized protein</fullName>
    </submittedName>
</protein>
<feature type="non-terminal residue" evidence="1">
    <location>
        <position position="1"/>
    </location>
</feature>
<gene>
    <name evidence="1" type="ORF">AVDCRST_MAG86-1623</name>
</gene>
<dbReference type="AlphaFoldDB" id="A0A6J4VCY8"/>
<reference evidence="1" key="1">
    <citation type="submission" date="2020-02" db="EMBL/GenBank/DDBJ databases">
        <authorList>
            <person name="Meier V. D."/>
        </authorList>
    </citation>
    <scope>NUCLEOTIDE SEQUENCE</scope>
    <source>
        <strain evidence="1">AVDCRST_MAG86</strain>
    </source>
</reference>